<feature type="transmembrane region" description="Helical" evidence="6">
    <location>
        <begin position="168"/>
        <end position="190"/>
    </location>
</feature>
<feature type="transmembrane region" description="Helical" evidence="6">
    <location>
        <begin position="97"/>
        <end position="119"/>
    </location>
</feature>
<keyword evidence="5 6" id="KW-0472">Membrane</keyword>
<keyword evidence="3 6" id="KW-0812">Transmembrane</keyword>
<feature type="transmembrane region" description="Helical" evidence="6">
    <location>
        <begin position="20"/>
        <end position="41"/>
    </location>
</feature>
<feature type="transmembrane region" description="Helical" evidence="6">
    <location>
        <begin position="219"/>
        <end position="238"/>
    </location>
</feature>
<feature type="transmembrane region" description="Helical" evidence="6">
    <location>
        <begin position="302"/>
        <end position="322"/>
    </location>
</feature>
<dbReference type="EMBL" id="JACOOO010000022">
    <property type="protein sequence ID" value="MBC5629447.1"/>
    <property type="molecule type" value="Genomic_DNA"/>
</dbReference>
<evidence type="ECO:0000256" key="2">
    <source>
        <dbReference type="ARBA" id="ARBA00022475"/>
    </source>
</evidence>
<evidence type="ECO:0000256" key="1">
    <source>
        <dbReference type="ARBA" id="ARBA00004651"/>
    </source>
</evidence>
<gene>
    <name evidence="7" type="ORF">H8S20_11155</name>
</gene>
<evidence type="ECO:0000313" key="8">
    <source>
        <dbReference type="Proteomes" id="UP000596929"/>
    </source>
</evidence>
<feature type="transmembrane region" description="Helical" evidence="6">
    <location>
        <begin position="140"/>
        <end position="162"/>
    </location>
</feature>
<reference evidence="7 8" key="1">
    <citation type="submission" date="2020-08" db="EMBL/GenBank/DDBJ databases">
        <title>Genome public.</title>
        <authorList>
            <person name="Liu C."/>
            <person name="Sun Q."/>
        </authorList>
    </citation>
    <scope>NUCLEOTIDE SEQUENCE [LARGE SCALE GENOMIC DNA]</scope>
    <source>
        <strain evidence="7 8">NSJ-6</strain>
    </source>
</reference>
<dbReference type="PANTHER" id="PTHR32196:SF72">
    <property type="entry name" value="RIBOSE IMPORT PERMEASE PROTEIN RBSC"/>
    <property type="match status" value="1"/>
</dbReference>
<feature type="transmembrane region" description="Helical" evidence="6">
    <location>
        <begin position="250"/>
        <end position="269"/>
    </location>
</feature>
<proteinExistence type="predicted"/>
<keyword evidence="8" id="KW-1185">Reference proteome</keyword>
<feature type="transmembrane region" description="Helical" evidence="6">
    <location>
        <begin position="276"/>
        <end position="296"/>
    </location>
</feature>
<keyword evidence="4 6" id="KW-1133">Transmembrane helix</keyword>
<dbReference type="PANTHER" id="PTHR32196">
    <property type="entry name" value="ABC TRANSPORTER PERMEASE PROTEIN YPHD-RELATED-RELATED"/>
    <property type="match status" value="1"/>
</dbReference>
<evidence type="ECO:0000313" key="7">
    <source>
        <dbReference type="EMBL" id="MBC5629447.1"/>
    </source>
</evidence>
<evidence type="ECO:0000256" key="4">
    <source>
        <dbReference type="ARBA" id="ARBA00022989"/>
    </source>
</evidence>
<evidence type="ECO:0000256" key="5">
    <source>
        <dbReference type="ARBA" id="ARBA00023136"/>
    </source>
</evidence>
<dbReference type="RefSeq" id="WP_186860153.1">
    <property type="nucleotide sequence ID" value="NZ_JACOOO010000022.1"/>
</dbReference>
<comment type="subcellular location">
    <subcellularLocation>
        <location evidence="1">Cell membrane</location>
        <topology evidence="1">Multi-pass membrane protein</topology>
    </subcellularLocation>
</comment>
<accession>A0ABR7DDE2</accession>
<dbReference type="InterPro" id="IPR001851">
    <property type="entry name" value="ABC_transp_permease"/>
</dbReference>
<organism evidence="7 8">
    <name type="scientific">Clostridium hominis</name>
    <dbReference type="NCBI Taxonomy" id="2763036"/>
    <lineage>
        <taxon>Bacteria</taxon>
        <taxon>Bacillati</taxon>
        <taxon>Bacillota</taxon>
        <taxon>Clostridia</taxon>
        <taxon>Eubacteriales</taxon>
        <taxon>Clostridiaceae</taxon>
        <taxon>Clostridium</taxon>
    </lineage>
</organism>
<evidence type="ECO:0000256" key="6">
    <source>
        <dbReference type="SAM" id="Phobius"/>
    </source>
</evidence>
<feature type="transmembrane region" description="Helical" evidence="6">
    <location>
        <begin position="53"/>
        <end position="85"/>
    </location>
</feature>
<sequence>MAENKESILKRITQYRNFGLLVGMVILIVLGLIITPAMFKVDSIISMLRNNSIYAILSIGMMFVLLTGGIDLSVGSILALTGVITSLLMSNNPGVPAIVWVLVSLIIGALCGFVNGFLIGKLNMIPMISTLGTMYAFRGLAFLVSGGNWLFPHLFTSGYTWYAEGNFLGIYNITWIAIILFALAAIFLAITRPGRRIYAIGTSSESSKISGINEGNVKILAYTLCGTLSGLAGMLYTANHAISFYGMAEGFEMQAIAICILGGVSIVGGKGRIDGVVISTVMMGFISYFISLLPGLSVWQDAIQGGIIIIAVAINIITLKMADKRALKERGALI</sequence>
<evidence type="ECO:0000256" key="3">
    <source>
        <dbReference type="ARBA" id="ARBA00022692"/>
    </source>
</evidence>
<comment type="caution">
    <text evidence="7">The sequence shown here is derived from an EMBL/GenBank/DDBJ whole genome shotgun (WGS) entry which is preliminary data.</text>
</comment>
<name>A0ABR7DDE2_9CLOT</name>
<dbReference type="Proteomes" id="UP000596929">
    <property type="component" value="Unassembled WGS sequence"/>
</dbReference>
<protein>
    <submittedName>
        <fullName evidence="7">ABC transporter permease</fullName>
    </submittedName>
</protein>
<keyword evidence="2" id="KW-1003">Cell membrane</keyword>
<dbReference type="Pfam" id="PF02653">
    <property type="entry name" value="BPD_transp_2"/>
    <property type="match status" value="1"/>
</dbReference>
<dbReference type="CDD" id="cd06579">
    <property type="entry name" value="TM_PBP1_transp_AraH_like"/>
    <property type="match status" value="1"/>
</dbReference>